<reference evidence="10 11" key="1">
    <citation type="submission" date="2023-02" db="EMBL/GenBank/DDBJ databases">
        <title>Pseudomonas chrutzelriedensis sp. nov., a potently antifungal strain isolated from moss.</title>
        <authorList>
            <person name="Schnyder A."/>
            <person name="Kalawong R."/>
            <person name="Eberl L."/>
            <person name="Agnoli K."/>
        </authorList>
    </citation>
    <scope>NUCLEOTIDE SEQUENCE [LARGE SCALE GENOMIC DNA]</scope>
    <source>
        <strain evidence="10 11">681</strain>
    </source>
</reference>
<organism evidence="10 11">
    <name type="scientific">Pseudomonas fungipugnans</name>
    <dbReference type="NCBI Taxonomy" id="3024217"/>
    <lineage>
        <taxon>Bacteria</taxon>
        <taxon>Pseudomonadati</taxon>
        <taxon>Pseudomonadota</taxon>
        <taxon>Gammaproteobacteria</taxon>
        <taxon>Pseudomonadales</taxon>
        <taxon>Pseudomonadaceae</taxon>
        <taxon>Pseudomonas</taxon>
    </lineage>
</organism>
<dbReference type="CDD" id="cd01949">
    <property type="entry name" value="GGDEF"/>
    <property type="match status" value="1"/>
</dbReference>
<dbReference type="CDD" id="cd12915">
    <property type="entry name" value="PDC2_DGC_like"/>
    <property type="match status" value="1"/>
</dbReference>
<feature type="transmembrane region" description="Helical" evidence="8">
    <location>
        <begin position="20"/>
        <end position="43"/>
    </location>
</feature>
<keyword evidence="10" id="KW-0808">Transferase</keyword>
<accession>A0ABT6QWH8</accession>
<protein>
    <recommendedName>
        <fullName evidence="2">diguanylate cyclase</fullName>
        <ecNumber evidence="2">2.7.7.65</ecNumber>
    </recommendedName>
</protein>
<dbReference type="Gene3D" id="3.30.70.270">
    <property type="match status" value="1"/>
</dbReference>
<evidence type="ECO:0000313" key="10">
    <source>
        <dbReference type="EMBL" id="MDI2595265.1"/>
    </source>
</evidence>
<sequence length="515" mass="56739">MLTKMASIFDVEWVDAKLKVGHVVLFVAAVCVSLIAISIWGVFNSLEYHLHDKETEMSNLSKTLSSSISATLTQADTVILGVKQRLEAEGPDPENIKNLGEMLKVQQKHLPQIHGFFIYDENGRWLLNSNGPIPAGANNSDRDYFIYHRDHTDAASFIGPAIHSRSTNDWIITVSRRINHPDGSFAGVTIATIYLKYFLGLYDDIDIGENGAITLASSSGRIVVRKPFNESDVGTDISSGQAFALLTPGVNSGTAIIKSFIDSVERVTSFHRIDGYPLVVIAAFEKDEVLADWRSESLASLVISSVLLMVLSFLGYRLITLMSQQIQVQKELQLAQKTYIEANKALGLLALEDGLTGLSNRRQFDFFLETETSRIKRRSDNVALIMIDVDLFKKYNDHYGHVQGDECLKSVSAIIRNNVTRTGDLAARYGGEEFAIILPDTDYVGAFLIAERIRTELEKSAIPHSESPMGVVTISVGISSLSGSKTETPENLIDVADKALYIAKSSGRNRTVISN</sequence>
<proteinExistence type="predicted"/>
<evidence type="ECO:0000259" key="9">
    <source>
        <dbReference type="PROSITE" id="PS50887"/>
    </source>
</evidence>
<dbReference type="Gene3D" id="3.30.450.20">
    <property type="entry name" value="PAS domain"/>
    <property type="match status" value="2"/>
</dbReference>
<evidence type="ECO:0000256" key="8">
    <source>
        <dbReference type="SAM" id="Phobius"/>
    </source>
</evidence>
<dbReference type="NCBIfam" id="TIGR00254">
    <property type="entry name" value="GGDEF"/>
    <property type="match status" value="1"/>
</dbReference>
<dbReference type="Pfam" id="PF02743">
    <property type="entry name" value="dCache_1"/>
    <property type="match status" value="1"/>
</dbReference>
<keyword evidence="10" id="KW-0548">Nucleotidyltransferase</keyword>
<feature type="domain" description="GGDEF" evidence="9">
    <location>
        <begin position="380"/>
        <end position="515"/>
    </location>
</feature>
<dbReference type="Pfam" id="PF00990">
    <property type="entry name" value="GGDEF"/>
    <property type="match status" value="1"/>
</dbReference>
<keyword evidence="11" id="KW-1185">Reference proteome</keyword>
<dbReference type="EC" id="2.7.7.65" evidence="2"/>
<keyword evidence="6 8" id="KW-0472">Membrane</keyword>
<dbReference type="Proteomes" id="UP001159100">
    <property type="component" value="Unassembled WGS sequence"/>
</dbReference>
<dbReference type="PROSITE" id="PS50887">
    <property type="entry name" value="GGDEF"/>
    <property type="match status" value="1"/>
</dbReference>
<keyword evidence="4 8" id="KW-0812">Transmembrane</keyword>
<evidence type="ECO:0000313" key="11">
    <source>
        <dbReference type="Proteomes" id="UP001159100"/>
    </source>
</evidence>
<evidence type="ECO:0000256" key="6">
    <source>
        <dbReference type="ARBA" id="ARBA00023136"/>
    </source>
</evidence>
<dbReference type="GO" id="GO:0052621">
    <property type="term" value="F:diguanylate cyclase activity"/>
    <property type="evidence" value="ECO:0007669"/>
    <property type="project" value="UniProtKB-EC"/>
</dbReference>
<name>A0ABT6QWH8_9PSED</name>
<dbReference type="InterPro" id="IPR050469">
    <property type="entry name" value="Diguanylate_Cyclase"/>
</dbReference>
<dbReference type="InterPro" id="IPR029787">
    <property type="entry name" value="Nucleotide_cyclase"/>
</dbReference>
<comment type="catalytic activity">
    <reaction evidence="7">
        <text>2 GTP = 3',3'-c-di-GMP + 2 diphosphate</text>
        <dbReference type="Rhea" id="RHEA:24898"/>
        <dbReference type="ChEBI" id="CHEBI:33019"/>
        <dbReference type="ChEBI" id="CHEBI:37565"/>
        <dbReference type="ChEBI" id="CHEBI:58805"/>
        <dbReference type="EC" id="2.7.7.65"/>
    </reaction>
</comment>
<evidence type="ECO:0000256" key="5">
    <source>
        <dbReference type="ARBA" id="ARBA00022989"/>
    </source>
</evidence>
<evidence type="ECO:0000256" key="4">
    <source>
        <dbReference type="ARBA" id="ARBA00022692"/>
    </source>
</evidence>
<dbReference type="RefSeq" id="WP_259502406.1">
    <property type="nucleotide sequence ID" value="NZ_JARBWL010000002.1"/>
</dbReference>
<evidence type="ECO:0000256" key="1">
    <source>
        <dbReference type="ARBA" id="ARBA00004651"/>
    </source>
</evidence>
<evidence type="ECO:0000256" key="7">
    <source>
        <dbReference type="ARBA" id="ARBA00034247"/>
    </source>
</evidence>
<evidence type="ECO:0000256" key="2">
    <source>
        <dbReference type="ARBA" id="ARBA00012528"/>
    </source>
</evidence>
<dbReference type="PANTHER" id="PTHR45138">
    <property type="entry name" value="REGULATORY COMPONENTS OF SENSORY TRANSDUCTION SYSTEM"/>
    <property type="match status" value="1"/>
</dbReference>
<evidence type="ECO:0000256" key="3">
    <source>
        <dbReference type="ARBA" id="ARBA00022475"/>
    </source>
</evidence>
<dbReference type="InterPro" id="IPR033479">
    <property type="entry name" value="dCache_1"/>
</dbReference>
<dbReference type="CDD" id="cd12914">
    <property type="entry name" value="PDC1_DGC_like"/>
    <property type="match status" value="1"/>
</dbReference>
<dbReference type="InterPro" id="IPR043128">
    <property type="entry name" value="Rev_trsase/Diguanyl_cyclase"/>
</dbReference>
<dbReference type="PANTHER" id="PTHR45138:SF9">
    <property type="entry name" value="DIGUANYLATE CYCLASE DGCM-RELATED"/>
    <property type="match status" value="1"/>
</dbReference>
<keyword evidence="3" id="KW-1003">Cell membrane</keyword>
<keyword evidence="5 8" id="KW-1133">Transmembrane helix</keyword>
<dbReference type="EMBL" id="JARBWL010000002">
    <property type="protein sequence ID" value="MDI2595265.1"/>
    <property type="molecule type" value="Genomic_DNA"/>
</dbReference>
<comment type="caution">
    <text evidence="10">The sequence shown here is derived from an EMBL/GenBank/DDBJ whole genome shotgun (WGS) entry which is preliminary data.</text>
</comment>
<dbReference type="SUPFAM" id="SSF55073">
    <property type="entry name" value="Nucleotide cyclase"/>
    <property type="match status" value="1"/>
</dbReference>
<comment type="subcellular location">
    <subcellularLocation>
        <location evidence="1">Cell membrane</location>
        <topology evidence="1">Multi-pass membrane protein</topology>
    </subcellularLocation>
</comment>
<dbReference type="SMART" id="SM00267">
    <property type="entry name" value="GGDEF"/>
    <property type="match status" value="1"/>
</dbReference>
<dbReference type="InterPro" id="IPR000160">
    <property type="entry name" value="GGDEF_dom"/>
</dbReference>
<gene>
    <name evidence="10" type="ORF">POF45_28150</name>
</gene>